<evidence type="ECO:0000256" key="2">
    <source>
        <dbReference type="PROSITE-ProRule" id="PRU00023"/>
    </source>
</evidence>
<evidence type="ECO:0000256" key="3">
    <source>
        <dbReference type="SAM" id="MobiDB-lite"/>
    </source>
</evidence>
<name>E5ACA5_LEPMJ</name>
<dbReference type="InterPro" id="IPR036770">
    <property type="entry name" value="Ankyrin_rpt-contain_sf"/>
</dbReference>
<dbReference type="Pfam" id="PF24883">
    <property type="entry name" value="NPHP3_N"/>
    <property type="match status" value="1"/>
</dbReference>
<dbReference type="PROSITE" id="PS50297">
    <property type="entry name" value="ANK_REP_REGION"/>
    <property type="match status" value="2"/>
</dbReference>
<dbReference type="Gene3D" id="1.25.40.20">
    <property type="entry name" value="Ankyrin repeat-containing domain"/>
    <property type="match status" value="1"/>
</dbReference>
<dbReference type="SMART" id="SM00248">
    <property type="entry name" value="ANK"/>
    <property type="match status" value="6"/>
</dbReference>
<dbReference type="Gene3D" id="3.40.50.300">
    <property type="entry name" value="P-loop containing nucleotide triphosphate hydrolases"/>
    <property type="match status" value="1"/>
</dbReference>
<dbReference type="PANTHER" id="PTHR10039:SF15">
    <property type="entry name" value="NACHT DOMAIN-CONTAINING PROTEIN"/>
    <property type="match status" value="1"/>
</dbReference>
<keyword evidence="1" id="KW-0677">Repeat</keyword>
<evidence type="ECO:0000313" key="7">
    <source>
        <dbReference type="Proteomes" id="UP000002668"/>
    </source>
</evidence>
<evidence type="ECO:0000256" key="1">
    <source>
        <dbReference type="ARBA" id="ARBA00022737"/>
    </source>
</evidence>
<dbReference type="HOGENOM" id="CLU_000288_34_23_1"/>
<evidence type="ECO:0000313" key="6">
    <source>
        <dbReference type="EMBL" id="CBY02107.1"/>
    </source>
</evidence>
<dbReference type="SUPFAM" id="SSF48403">
    <property type="entry name" value="Ankyrin repeat"/>
    <property type="match status" value="1"/>
</dbReference>
<keyword evidence="2" id="KW-0040">ANK repeat</keyword>
<accession>E5ACA5</accession>
<dbReference type="InterPro" id="IPR027417">
    <property type="entry name" value="P-loop_NTPase"/>
</dbReference>
<feature type="region of interest" description="Disordered" evidence="3">
    <location>
        <begin position="721"/>
        <end position="741"/>
    </location>
</feature>
<dbReference type="VEuPathDB" id="FungiDB:LEMA_P008940.1"/>
<sequence length="801" mass="88195">MDHLRASKLSQAIKDDTGAIRTHVSAIESAVNKVQQVQVTATQRILLEWISSSDYPAQQSDTIKRRQEGTGQWFLDAPEVAQWLDDAKTTLFCSGIKGAGKTMVAAIAIDQLLDSAQIGAYGVAYVYCSYKSQADQDIVGILAAILKQLVQGRPSTIRPVEELHQKHAGRGTKPTLVDIYSALRDVLAQYPYVHIVVDALDECQKETRRQLCKKLLDLQKGTDVRLMVTSRFVPDIEDAFRLASRLEVEASDEDVKQFVVGQTHRLPGCVQRSATLQKLVQDSVVEAVGGMFLLARLHIDSLSGDTTAKEVKSTLTTFSKGAAALDDAYSEAVERIEGQRAKHCKLAKNVLTWITFAKRPLTTAELCCALAVKPGEAEFDPENKPDVDDIVSVCAGLVVVDQESAIIRLVHYTTQVYLEHISSRLNPDGQLKIAETCLTYLSFRVFESGSCATDEDFEERLRQHEFLDYAAKHCGEHTRCVEAKVAHLVCTLVTHSGILSCAAQVLLVPSYKYRGYSAHYPALTGLHWIARFGLCDVAKEFLRRKEGEICAVNAMDSNGDGSLIYAVKREHCAMAKLLLDKGADVNAQGGCYVYARGGYYCNALEAASSKGHEAVVKLLLDKGADVNAQGRFYGNALQIAAYAGNNKVLEHLIEKDSISQLQDPYNRTLLWWAAAGGQTTTVQVLISQYKYDSRIADKFGRTPLWIATKKGHRAVSELLSEECGPTDPGQTASPDHSDDSGSIQCDVCTSSIRATDFHYHCRHCFNGDWDVCEDCRIRGAFCAEETHVLVKRTIIDGSGLR</sequence>
<dbReference type="InterPro" id="IPR002110">
    <property type="entry name" value="Ankyrin_rpt"/>
</dbReference>
<keyword evidence="7" id="KW-1185">Reference proteome</keyword>
<dbReference type="SUPFAM" id="SSF52540">
    <property type="entry name" value="P-loop containing nucleoside triphosphate hydrolases"/>
    <property type="match status" value="1"/>
</dbReference>
<dbReference type="STRING" id="985895.E5ACA5"/>
<dbReference type="InParanoid" id="E5ACA5"/>
<feature type="domain" description="GPI inositol-deacylase winged helix" evidence="4">
    <location>
        <begin position="341"/>
        <end position="419"/>
    </location>
</feature>
<feature type="repeat" description="ANK" evidence="2">
    <location>
        <begin position="602"/>
        <end position="631"/>
    </location>
</feature>
<dbReference type="eggNOG" id="KOG0502">
    <property type="taxonomic scope" value="Eukaryota"/>
</dbReference>
<feature type="repeat" description="ANK" evidence="2">
    <location>
        <begin position="558"/>
        <end position="590"/>
    </location>
</feature>
<evidence type="ECO:0000259" key="4">
    <source>
        <dbReference type="Pfam" id="PF22939"/>
    </source>
</evidence>
<dbReference type="Pfam" id="PF22939">
    <property type="entry name" value="WHD_GPIID"/>
    <property type="match status" value="1"/>
</dbReference>
<feature type="compositionally biased region" description="Polar residues" evidence="3">
    <location>
        <begin position="728"/>
        <end position="741"/>
    </location>
</feature>
<dbReference type="PROSITE" id="PS50088">
    <property type="entry name" value="ANK_REPEAT"/>
    <property type="match status" value="2"/>
</dbReference>
<dbReference type="Pfam" id="PF12796">
    <property type="entry name" value="Ank_2"/>
    <property type="match status" value="2"/>
</dbReference>
<reference evidence="7" key="1">
    <citation type="journal article" date="2011" name="Nat. Commun.">
        <title>Effector diversification within compartments of the Leptosphaeria maculans genome affected by Repeat-Induced Point mutations.</title>
        <authorList>
            <person name="Rouxel T."/>
            <person name="Grandaubert J."/>
            <person name="Hane J.K."/>
            <person name="Hoede C."/>
            <person name="van de Wouw A.P."/>
            <person name="Couloux A."/>
            <person name="Dominguez V."/>
            <person name="Anthouard V."/>
            <person name="Bally P."/>
            <person name="Bourras S."/>
            <person name="Cozijnsen A.J."/>
            <person name="Ciuffetti L.M."/>
            <person name="Degrave A."/>
            <person name="Dilmaghani A."/>
            <person name="Duret L."/>
            <person name="Fudal I."/>
            <person name="Goodwin S.B."/>
            <person name="Gout L."/>
            <person name="Glaser N."/>
            <person name="Linglin J."/>
            <person name="Kema G.H.J."/>
            <person name="Lapalu N."/>
            <person name="Lawrence C.B."/>
            <person name="May K."/>
            <person name="Meyer M."/>
            <person name="Ollivier B."/>
            <person name="Poulain J."/>
            <person name="Schoch C.L."/>
            <person name="Simon A."/>
            <person name="Spatafora J.W."/>
            <person name="Stachowiak A."/>
            <person name="Turgeon B.G."/>
            <person name="Tyler B.M."/>
            <person name="Vincent D."/>
            <person name="Weissenbach J."/>
            <person name="Amselem J."/>
            <person name="Quesneville H."/>
            <person name="Oliver R.P."/>
            <person name="Wincker P."/>
            <person name="Balesdent M.-H."/>
            <person name="Howlett B.J."/>
        </authorList>
    </citation>
    <scope>NUCLEOTIDE SEQUENCE [LARGE SCALE GENOMIC DNA]</scope>
    <source>
        <strain evidence="7">JN3 / isolate v23.1.3 / race Av1-4-5-6-7-8</strain>
    </source>
</reference>
<dbReference type="InterPro" id="IPR054471">
    <property type="entry name" value="GPIID_WHD"/>
</dbReference>
<feature type="domain" description="Nephrocystin 3-like N-terminal" evidence="5">
    <location>
        <begin position="69"/>
        <end position="231"/>
    </location>
</feature>
<protein>
    <submittedName>
        <fullName evidence="6">Uncharacterized protein</fullName>
    </submittedName>
</protein>
<dbReference type="Proteomes" id="UP000002668">
    <property type="component" value="Genome"/>
</dbReference>
<proteinExistence type="predicted"/>
<dbReference type="EMBL" id="FP929139">
    <property type="protein sequence ID" value="CBY02107.1"/>
    <property type="molecule type" value="Genomic_DNA"/>
</dbReference>
<dbReference type="OMA" id="ICHAKRE"/>
<dbReference type="InterPro" id="IPR056884">
    <property type="entry name" value="NPHP3-like_N"/>
</dbReference>
<gene>
    <name evidence="6" type="ORF">LEMA_P008940.1</name>
</gene>
<dbReference type="OrthoDB" id="195446at2759"/>
<organism evidence="6 7">
    <name type="scientific">Leptosphaeria maculans (strain JN3 / isolate v23.1.3 / race Av1-4-5-6-7-8)</name>
    <name type="common">Blackleg fungus</name>
    <name type="synonym">Phoma lingam</name>
    <dbReference type="NCBI Taxonomy" id="985895"/>
    <lineage>
        <taxon>Eukaryota</taxon>
        <taxon>Fungi</taxon>
        <taxon>Dikarya</taxon>
        <taxon>Ascomycota</taxon>
        <taxon>Pezizomycotina</taxon>
        <taxon>Dothideomycetes</taxon>
        <taxon>Pleosporomycetidae</taxon>
        <taxon>Pleosporales</taxon>
        <taxon>Pleosporineae</taxon>
        <taxon>Leptosphaeriaceae</taxon>
        <taxon>Plenodomus</taxon>
        <taxon>Plenodomus lingam/Leptosphaeria maculans species complex</taxon>
    </lineage>
</organism>
<dbReference type="PANTHER" id="PTHR10039">
    <property type="entry name" value="AMELOGENIN"/>
    <property type="match status" value="1"/>
</dbReference>
<evidence type="ECO:0000259" key="5">
    <source>
        <dbReference type="Pfam" id="PF24883"/>
    </source>
</evidence>
<dbReference type="AlphaFoldDB" id="E5ACA5"/>